<evidence type="ECO:0000256" key="1">
    <source>
        <dbReference type="SAM" id="MobiDB-lite"/>
    </source>
</evidence>
<dbReference type="EMBL" id="VIEB01000213">
    <property type="protein sequence ID" value="TQE00452.1"/>
    <property type="molecule type" value="Genomic_DNA"/>
</dbReference>
<dbReference type="AlphaFoldDB" id="A0A540MNX1"/>
<accession>A0A540MNX1</accession>
<comment type="caution">
    <text evidence="2">The sequence shown here is derived from an EMBL/GenBank/DDBJ whole genome shotgun (WGS) entry which is preliminary data.</text>
</comment>
<proteinExistence type="predicted"/>
<organism evidence="2 3">
    <name type="scientific">Malus baccata</name>
    <name type="common">Siberian crab apple</name>
    <name type="synonym">Pyrus baccata</name>
    <dbReference type="NCBI Taxonomy" id="106549"/>
    <lineage>
        <taxon>Eukaryota</taxon>
        <taxon>Viridiplantae</taxon>
        <taxon>Streptophyta</taxon>
        <taxon>Embryophyta</taxon>
        <taxon>Tracheophyta</taxon>
        <taxon>Spermatophyta</taxon>
        <taxon>Magnoliopsida</taxon>
        <taxon>eudicotyledons</taxon>
        <taxon>Gunneridae</taxon>
        <taxon>Pentapetalae</taxon>
        <taxon>rosids</taxon>
        <taxon>fabids</taxon>
        <taxon>Rosales</taxon>
        <taxon>Rosaceae</taxon>
        <taxon>Amygdaloideae</taxon>
        <taxon>Maleae</taxon>
        <taxon>Malus</taxon>
    </lineage>
</organism>
<dbReference type="Proteomes" id="UP000315295">
    <property type="component" value="Unassembled WGS sequence"/>
</dbReference>
<evidence type="ECO:0000313" key="3">
    <source>
        <dbReference type="Proteomes" id="UP000315295"/>
    </source>
</evidence>
<reference evidence="2 3" key="1">
    <citation type="journal article" date="2019" name="G3 (Bethesda)">
        <title>Sequencing of a Wild Apple (Malus baccata) Genome Unravels the Differences Between Cultivated and Wild Apple Species Regarding Disease Resistance and Cold Tolerance.</title>
        <authorList>
            <person name="Chen X."/>
        </authorList>
    </citation>
    <scope>NUCLEOTIDE SEQUENCE [LARGE SCALE GENOMIC DNA]</scope>
    <source>
        <strain evidence="3">cv. Shandingzi</strain>
        <tissue evidence="2">Leaves</tissue>
    </source>
</reference>
<protein>
    <submittedName>
        <fullName evidence="2">Uncharacterized protein</fullName>
    </submittedName>
</protein>
<evidence type="ECO:0000313" key="2">
    <source>
        <dbReference type="EMBL" id="TQE00452.1"/>
    </source>
</evidence>
<keyword evidence="3" id="KW-1185">Reference proteome</keyword>
<feature type="region of interest" description="Disordered" evidence="1">
    <location>
        <begin position="42"/>
        <end position="63"/>
    </location>
</feature>
<name>A0A540MNX1_MALBA</name>
<gene>
    <name evidence="2" type="ORF">C1H46_013960</name>
</gene>
<sequence>MEAKETVVVPHKNHIWRNSFTHLKNHTWRKRISFLPTNSLSSTYAPASSVPSSPGTQLPNLKN</sequence>